<organism evidence="2 3">
    <name type="scientific">Coprinellus micaceus</name>
    <name type="common">Glistening ink-cap mushroom</name>
    <name type="synonym">Coprinus micaceus</name>
    <dbReference type="NCBI Taxonomy" id="71717"/>
    <lineage>
        <taxon>Eukaryota</taxon>
        <taxon>Fungi</taxon>
        <taxon>Dikarya</taxon>
        <taxon>Basidiomycota</taxon>
        <taxon>Agaricomycotina</taxon>
        <taxon>Agaricomycetes</taxon>
        <taxon>Agaricomycetidae</taxon>
        <taxon>Agaricales</taxon>
        <taxon>Agaricineae</taxon>
        <taxon>Psathyrellaceae</taxon>
        <taxon>Coprinellus</taxon>
    </lineage>
</organism>
<dbReference type="Gene3D" id="3.40.50.1820">
    <property type="entry name" value="alpha/beta hydrolase"/>
    <property type="match status" value="1"/>
</dbReference>
<dbReference type="PANTHER" id="PTHR17630">
    <property type="entry name" value="DIENELACTONE HYDROLASE"/>
    <property type="match status" value="1"/>
</dbReference>
<dbReference type="AlphaFoldDB" id="A0A4Y7TGE2"/>
<reference evidence="2 3" key="1">
    <citation type="journal article" date="2019" name="Nat. Ecol. Evol.">
        <title>Megaphylogeny resolves global patterns of mushroom evolution.</title>
        <authorList>
            <person name="Varga T."/>
            <person name="Krizsan K."/>
            <person name="Foldi C."/>
            <person name="Dima B."/>
            <person name="Sanchez-Garcia M."/>
            <person name="Sanchez-Ramirez S."/>
            <person name="Szollosi G.J."/>
            <person name="Szarkandi J.G."/>
            <person name="Papp V."/>
            <person name="Albert L."/>
            <person name="Andreopoulos W."/>
            <person name="Angelini C."/>
            <person name="Antonin V."/>
            <person name="Barry K.W."/>
            <person name="Bougher N.L."/>
            <person name="Buchanan P."/>
            <person name="Buyck B."/>
            <person name="Bense V."/>
            <person name="Catcheside P."/>
            <person name="Chovatia M."/>
            <person name="Cooper J."/>
            <person name="Damon W."/>
            <person name="Desjardin D."/>
            <person name="Finy P."/>
            <person name="Geml J."/>
            <person name="Haridas S."/>
            <person name="Hughes K."/>
            <person name="Justo A."/>
            <person name="Karasinski D."/>
            <person name="Kautmanova I."/>
            <person name="Kiss B."/>
            <person name="Kocsube S."/>
            <person name="Kotiranta H."/>
            <person name="LaButti K.M."/>
            <person name="Lechner B.E."/>
            <person name="Liimatainen K."/>
            <person name="Lipzen A."/>
            <person name="Lukacs Z."/>
            <person name="Mihaltcheva S."/>
            <person name="Morgado L.N."/>
            <person name="Niskanen T."/>
            <person name="Noordeloos M.E."/>
            <person name="Ohm R.A."/>
            <person name="Ortiz-Santana B."/>
            <person name="Ovrebo C."/>
            <person name="Racz N."/>
            <person name="Riley R."/>
            <person name="Savchenko A."/>
            <person name="Shiryaev A."/>
            <person name="Soop K."/>
            <person name="Spirin V."/>
            <person name="Szebenyi C."/>
            <person name="Tomsovsky M."/>
            <person name="Tulloss R.E."/>
            <person name="Uehling J."/>
            <person name="Grigoriev I.V."/>
            <person name="Vagvolgyi C."/>
            <person name="Papp T."/>
            <person name="Martin F.M."/>
            <person name="Miettinen O."/>
            <person name="Hibbett D.S."/>
            <person name="Nagy L.G."/>
        </authorList>
    </citation>
    <scope>NUCLEOTIDE SEQUENCE [LARGE SCALE GENOMIC DNA]</scope>
    <source>
        <strain evidence="2 3">FP101781</strain>
    </source>
</reference>
<evidence type="ECO:0000313" key="3">
    <source>
        <dbReference type="Proteomes" id="UP000298030"/>
    </source>
</evidence>
<comment type="caution">
    <text evidence="2">The sequence shown here is derived from an EMBL/GenBank/DDBJ whole genome shotgun (WGS) entry which is preliminary data.</text>
</comment>
<protein>
    <submittedName>
        <fullName evidence="2">Alpha/beta-hydrolase</fullName>
    </submittedName>
</protein>
<sequence length="254" mass="27612">MNLCSDCIKGVTHDGNPEGRPKTLGKHGIRTYIAIPNDEYRKGQVVLFLVDAFNCIEGDRKQLLADDFARNGWKTVIPDILNGDGIPLNALDPDSPPFDWATWLLRHGSEQTRPPLDRVLAALKGEGVIKIGATGYCFGGRYVFDLALENLIDVAAVSHPSLLKSPEDLEKYAATSKAPLLVNSCTFDVAFPHKAQHNADEILGNGKFAPGYSREYFGGCTHGFVLKGDLSDPKVKAGKEGAFAAAVAWFKKNL</sequence>
<accession>A0A4Y7TGE2</accession>
<proteinExistence type="predicted"/>
<dbReference type="PANTHER" id="PTHR17630:SF44">
    <property type="entry name" value="PROTEIN AIM2"/>
    <property type="match status" value="1"/>
</dbReference>
<keyword evidence="3" id="KW-1185">Reference proteome</keyword>
<dbReference type="SUPFAM" id="SSF53474">
    <property type="entry name" value="alpha/beta-Hydrolases"/>
    <property type="match status" value="1"/>
</dbReference>
<gene>
    <name evidence="2" type="ORF">FA13DRAFT_1754204</name>
</gene>
<dbReference type="GO" id="GO:0016787">
    <property type="term" value="F:hydrolase activity"/>
    <property type="evidence" value="ECO:0007669"/>
    <property type="project" value="UniProtKB-KW"/>
</dbReference>
<dbReference type="Proteomes" id="UP000298030">
    <property type="component" value="Unassembled WGS sequence"/>
</dbReference>
<dbReference type="EMBL" id="QPFP01000013">
    <property type="protein sequence ID" value="TEB33081.1"/>
    <property type="molecule type" value="Genomic_DNA"/>
</dbReference>
<dbReference type="OrthoDB" id="17560at2759"/>
<dbReference type="STRING" id="71717.A0A4Y7TGE2"/>
<feature type="domain" description="Dienelactone hydrolase" evidence="1">
    <location>
        <begin position="29"/>
        <end position="252"/>
    </location>
</feature>
<dbReference type="InterPro" id="IPR002925">
    <property type="entry name" value="Dienelactn_hydro"/>
</dbReference>
<keyword evidence="2" id="KW-0378">Hydrolase</keyword>
<evidence type="ECO:0000259" key="1">
    <source>
        <dbReference type="Pfam" id="PF01738"/>
    </source>
</evidence>
<evidence type="ECO:0000313" key="2">
    <source>
        <dbReference type="EMBL" id="TEB33081.1"/>
    </source>
</evidence>
<name>A0A4Y7TGE2_COPMI</name>
<dbReference type="InterPro" id="IPR029058">
    <property type="entry name" value="AB_hydrolase_fold"/>
</dbReference>
<dbReference type="Pfam" id="PF01738">
    <property type="entry name" value="DLH"/>
    <property type="match status" value="1"/>
</dbReference>